<comment type="similarity">
    <text evidence="2 6">Belongs to the universal ribosomal protein uL10 family.</text>
</comment>
<dbReference type="OrthoDB" id="9791972at2"/>
<name>A0A1L3FCX2_BRAJP</name>
<gene>
    <name evidence="6" type="primary">rplJ</name>
    <name evidence="7" type="ORF">BKD09_22695</name>
    <name evidence="8" type="ORF">BSZ19_47130</name>
</gene>
<comment type="function">
    <text evidence="1 6">Forms part of the ribosomal stalk, playing a central role in the interaction of the ribosome with GTP-bound translation factors.</text>
</comment>
<reference evidence="7 9" key="1">
    <citation type="submission" date="2016-11" db="EMBL/GenBank/DDBJ databases">
        <title>Complete Genome Sequence of Bradyrhizobium sp. strain J5, an isolated from soybean nodule in Hokkaido.</title>
        <authorList>
            <person name="Kanehara K."/>
        </authorList>
    </citation>
    <scope>NUCLEOTIDE SEQUENCE [LARGE SCALE GENOMIC DNA]</scope>
    <source>
        <strain evidence="7 9">J5</strain>
    </source>
</reference>
<dbReference type="Gene3D" id="3.30.70.1730">
    <property type="match status" value="1"/>
</dbReference>
<dbReference type="Gene3D" id="6.10.250.290">
    <property type="match status" value="1"/>
</dbReference>
<dbReference type="Proteomes" id="UP000181962">
    <property type="component" value="Chromosome"/>
</dbReference>
<evidence type="ECO:0000313" key="7">
    <source>
        <dbReference type="EMBL" id="APG11143.1"/>
    </source>
</evidence>
<dbReference type="GO" id="GO:0005840">
    <property type="term" value="C:ribosome"/>
    <property type="evidence" value="ECO:0007669"/>
    <property type="project" value="UniProtKB-KW"/>
</dbReference>
<dbReference type="Pfam" id="PF00466">
    <property type="entry name" value="Ribosomal_L10"/>
    <property type="match status" value="1"/>
</dbReference>
<accession>A0A1L3FCX2</accession>
<dbReference type="InterPro" id="IPR043141">
    <property type="entry name" value="Ribosomal_uL10-like_sf"/>
</dbReference>
<dbReference type="InterPro" id="IPR047865">
    <property type="entry name" value="Ribosomal_uL10_bac_type"/>
</dbReference>
<proteinExistence type="inferred from homology"/>
<evidence type="ECO:0000256" key="1">
    <source>
        <dbReference type="ARBA" id="ARBA00002633"/>
    </source>
</evidence>
<keyword evidence="6" id="KW-0694">RNA-binding</keyword>
<dbReference type="NCBIfam" id="NF000955">
    <property type="entry name" value="PRK00099.1-1"/>
    <property type="match status" value="1"/>
</dbReference>
<keyword evidence="3 6" id="KW-0689">Ribosomal protein</keyword>
<evidence type="ECO:0000313" key="9">
    <source>
        <dbReference type="Proteomes" id="UP000181962"/>
    </source>
</evidence>
<dbReference type="GO" id="GO:0070180">
    <property type="term" value="F:large ribosomal subunit rRNA binding"/>
    <property type="evidence" value="ECO:0007669"/>
    <property type="project" value="UniProtKB-UniRule"/>
</dbReference>
<evidence type="ECO:0000313" key="8">
    <source>
        <dbReference type="EMBL" id="OSJ22376.1"/>
    </source>
</evidence>
<dbReference type="GO" id="GO:0006412">
    <property type="term" value="P:translation"/>
    <property type="evidence" value="ECO:0007669"/>
    <property type="project" value="UniProtKB-UniRule"/>
</dbReference>
<evidence type="ECO:0000256" key="4">
    <source>
        <dbReference type="ARBA" id="ARBA00023274"/>
    </source>
</evidence>
<comment type="subunit">
    <text evidence="6">Part of the ribosomal stalk of the 50S ribosomal subunit. The N-terminus interacts with L11 and the large rRNA to form the base of the stalk. The C-terminus forms an elongated spine to which L12 dimers bind in a sequential fashion forming a multimeric L10(L12)X complex.</text>
</comment>
<evidence type="ECO:0000313" key="10">
    <source>
        <dbReference type="Proteomes" id="UP000193335"/>
    </source>
</evidence>
<keyword evidence="6" id="KW-0699">rRNA-binding</keyword>
<evidence type="ECO:0000256" key="6">
    <source>
        <dbReference type="HAMAP-Rule" id="MF_00362"/>
    </source>
</evidence>
<dbReference type="RefSeq" id="WP_063986291.1">
    <property type="nucleotide sequence ID" value="NZ_CP017637.1"/>
</dbReference>
<evidence type="ECO:0000256" key="2">
    <source>
        <dbReference type="ARBA" id="ARBA00008889"/>
    </source>
</evidence>
<dbReference type="EMBL" id="CP017637">
    <property type="protein sequence ID" value="APG11143.1"/>
    <property type="molecule type" value="Genomic_DNA"/>
</dbReference>
<dbReference type="InterPro" id="IPR001790">
    <property type="entry name" value="Ribosomal_uL10"/>
</dbReference>
<dbReference type="CDD" id="cd05797">
    <property type="entry name" value="Ribosomal_L10"/>
    <property type="match status" value="1"/>
</dbReference>
<dbReference type="InterPro" id="IPR022973">
    <property type="entry name" value="Ribosomal_uL10_bac"/>
</dbReference>
<dbReference type="HAMAP" id="MF_00362">
    <property type="entry name" value="Ribosomal_uL10"/>
    <property type="match status" value="1"/>
</dbReference>
<dbReference type="GO" id="GO:1990904">
    <property type="term" value="C:ribonucleoprotein complex"/>
    <property type="evidence" value="ECO:0007669"/>
    <property type="project" value="UniProtKB-KW"/>
</dbReference>
<dbReference type="Proteomes" id="UP000193335">
    <property type="component" value="Unassembled WGS sequence"/>
</dbReference>
<dbReference type="SUPFAM" id="SSF160369">
    <property type="entry name" value="Ribosomal protein L10-like"/>
    <property type="match status" value="1"/>
</dbReference>
<dbReference type="EMBL" id="NAFL01000286">
    <property type="protein sequence ID" value="OSJ22376.1"/>
    <property type="molecule type" value="Genomic_DNA"/>
</dbReference>
<keyword evidence="4 6" id="KW-0687">Ribonucleoprotein</keyword>
<reference evidence="8 10" key="2">
    <citation type="submission" date="2017-03" db="EMBL/GenBank/DDBJ databases">
        <title>Whole genome sequences of fourteen strains of Bradyrhizobium canariense and one strain of Bradyrhizobium japonicum isolated from Lupinus (Papilionoideae: Genisteae) species in Algeria.</title>
        <authorList>
            <person name="Crovadore J."/>
            <person name="Chekireb D."/>
            <person name="Brachmann A."/>
            <person name="Chablais R."/>
            <person name="Cochard B."/>
            <person name="Lefort F."/>
        </authorList>
    </citation>
    <scope>NUCLEOTIDE SEQUENCE [LARGE SCALE GENOMIC DNA]</scope>
    <source>
        <strain evidence="8 10">UBMA197</strain>
    </source>
</reference>
<protein>
    <recommendedName>
        <fullName evidence="5 6">Large ribosomal subunit protein uL10</fullName>
    </recommendedName>
</protein>
<dbReference type="AlphaFoldDB" id="A0A1L3FCX2"/>
<evidence type="ECO:0000256" key="5">
    <source>
        <dbReference type="ARBA" id="ARBA00035202"/>
    </source>
</evidence>
<organism evidence="7 9">
    <name type="scientific">Bradyrhizobium japonicum</name>
    <dbReference type="NCBI Taxonomy" id="375"/>
    <lineage>
        <taxon>Bacteria</taxon>
        <taxon>Pseudomonadati</taxon>
        <taxon>Pseudomonadota</taxon>
        <taxon>Alphaproteobacteria</taxon>
        <taxon>Hyphomicrobiales</taxon>
        <taxon>Nitrobacteraceae</taxon>
        <taxon>Bradyrhizobium</taxon>
    </lineage>
</organism>
<dbReference type="PANTHER" id="PTHR11560">
    <property type="entry name" value="39S RIBOSOMAL PROTEIN L10, MITOCHONDRIAL"/>
    <property type="match status" value="1"/>
</dbReference>
<evidence type="ECO:0000256" key="3">
    <source>
        <dbReference type="ARBA" id="ARBA00022980"/>
    </source>
</evidence>
<sequence>MERAAKKEAVEQLNGVFKTTSVAVVAQYSGLTVAQMQKLRMQMKQAGASVKVSKNRLAKIALEGTDVVAIGPMLKGPTVIATSNDPVAAPKVAVEFAKTNEKFVIIGGSMGKTVLNVDSVKALASLPSLDELRAKIVGLLVAPATKIAQLANAPAGKLARVIQAHASKGEAA</sequence>